<sequence>MKRILQVVSCLELGGTEAFIMNNYRRLDKEKYQFDFLVFIQRDYPYLPEIKSLGGRVFFCGLPAMNRYHEFEKTVIDTIKKNGPYIAVHSHVNMQNGLVLKAAKKAGVKKRISHSHDTSGKGARGINRIVEKYKEYLIKHNTTHYLACSSNAGKYLYGEAFFKERGRVIPNGIDLTSFISKSQDRIRLYQELNITETAYPVVGNITRFEAKKNPKFTVAVFKEFLKEYPKAILLLGGPDGGQLQEVKQLVDEFGISSSVRFIGKRTDIAECLKLIDIYLFPSLYEGLPIAFLEAQAAGCLCVTATTVSADSTMIDESVLRLKLEDGSEYWSKKIEECFQIWKKPDVNYRVTCFRDKGFEIESSHINLLEVYNE</sequence>
<evidence type="ECO:0000313" key="4">
    <source>
        <dbReference type="Proteomes" id="UP000283981"/>
    </source>
</evidence>
<dbReference type="PANTHER" id="PTHR12526">
    <property type="entry name" value="GLYCOSYLTRANSFERASE"/>
    <property type="match status" value="1"/>
</dbReference>
<dbReference type="EMBL" id="QRIS01000055">
    <property type="protein sequence ID" value="RHG78563.1"/>
    <property type="molecule type" value="Genomic_DNA"/>
</dbReference>
<organism evidence="3 4">
    <name type="scientific">Mediterraneibacter gnavus</name>
    <name type="common">Ruminococcus gnavus</name>
    <dbReference type="NCBI Taxonomy" id="33038"/>
    <lineage>
        <taxon>Bacteria</taxon>
        <taxon>Bacillati</taxon>
        <taxon>Bacillota</taxon>
        <taxon>Clostridia</taxon>
        <taxon>Lachnospirales</taxon>
        <taxon>Lachnospiraceae</taxon>
        <taxon>Mediterraneibacter</taxon>
    </lineage>
</organism>
<dbReference type="SUPFAM" id="SSF53756">
    <property type="entry name" value="UDP-Glycosyltransferase/glycogen phosphorylase"/>
    <property type="match status" value="1"/>
</dbReference>
<dbReference type="InterPro" id="IPR001296">
    <property type="entry name" value="Glyco_trans_1"/>
</dbReference>
<dbReference type="Pfam" id="PF13439">
    <property type="entry name" value="Glyco_transf_4"/>
    <property type="match status" value="1"/>
</dbReference>
<dbReference type="AlphaFoldDB" id="A0A414UQW2"/>
<dbReference type="RefSeq" id="WP_118208166.1">
    <property type="nucleotide sequence ID" value="NZ_QRIP01000061.1"/>
</dbReference>
<protein>
    <submittedName>
        <fullName evidence="3">Glycosyltransferase family 1 protein</fullName>
    </submittedName>
</protein>
<proteinExistence type="predicted"/>
<name>A0A414UQW2_MEDGN</name>
<accession>A0A414UQW2</accession>
<dbReference type="Pfam" id="PF00534">
    <property type="entry name" value="Glycos_transf_1"/>
    <property type="match status" value="1"/>
</dbReference>
<dbReference type="Gene3D" id="3.40.50.2000">
    <property type="entry name" value="Glycogen Phosphorylase B"/>
    <property type="match status" value="2"/>
</dbReference>
<keyword evidence="3" id="KW-0808">Transferase</keyword>
<dbReference type="Proteomes" id="UP000283981">
    <property type="component" value="Unassembled WGS sequence"/>
</dbReference>
<evidence type="ECO:0000259" key="1">
    <source>
        <dbReference type="Pfam" id="PF00534"/>
    </source>
</evidence>
<comment type="caution">
    <text evidence="3">The sequence shown here is derived from an EMBL/GenBank/DDBJ whole genome shotgun (WGS) entry which is preliminary data.</text>
</comment>
<gene>
    <name evidence="3" type="ORF">DW243_17535</name>
</gene>
<dbReference type="InterPro" id="IPR028098">
    <property type="entry name" value="Glyco_trans_4-like_N"/>
</dbReference>
<feature type="domain" description="Glycosyltransferase subfamily 4-like N-terminal" evidence="2">
    <location>
        <begin position="14"/>
        <end position="176"/>
    </location>
</feature>
<dbReference type="GO" id="GO:0016757">
    <property type="term" value="F:glycosyltransferase activity"/>
    <property type="evidence" value="ECO:0007669"/>
    <property type="project" value="InterPro"/>
</dbReference>
<reference evidence="3 4" key="1">
    <citation type="submission" date="2018-08" db="EMBL/GenBank/DDBJ databases">
        <title>A genome reference for cultivated species of the human gut microbiota.</title>
        <authorList>
            <person name="Zou Y."/>
            <person name="Xue W."/>
            <person name="Luo G."/>
        </authorList>
    </citation>
    <scope>NUCLEOTIDE SEQUENCE [LARGE SCALE GENOMIC DNA]</scope>
    <source>
        <strain evidence="3 4">AM21-18</strain>
    </source>
</reference>
<evidence type="ECO:0000259" key="2">
    <source>
        <dbReference type="Pfam" id="PF13439"/>
    </source>
</evidence>
<feature type="domain" description="Glycosyl transferase family 1" evidence="1">
    <location>
        <begin position="199"/>
        <end position="312"/>
    </location>
</feature>
<evidence type="ECO:0000313" key="3">
    <source>
        <dbReference type="EMBL" id="RHG78563.1"/>
    </source>
</evidence>